<feature type="transmembrane region" description="Helical" evidence="1">
    <location>
        <begin position="45"/>
        <end position="61"/>
    </location>
</feature>
<gene>
    <name evidence="2" type="ORF">G5S32_09625</name>
</gene>
<name>A0A6G7CJG3_9VIBR</name>
<keyword evidence="1" id="KW-1133">Transmembrane helix</keyword>
<protein>
    <submittedName>
        <fullName evidence="2">Uncharacterized protein</fullName>
    </submittedName>
</protein>
<dbReference type="RefSeq" id="WP_165311814.1">
    <property type="nucleotide sequence ID" value="NZ_CP049331.1"/>
</dbReference>
<feature type="transmembrane region" description="Helical" evidence="1">
    <location>
        <begin position="215"/>
        <end position="237"/>
    </location>
</feature>
<keyword evidence="3" id="KW-1185">Reference proteome</keyword>
<accession>A0A6G7CJG3</accession>
<dbReference type="EMBL" id="CP049331">
    <property type="protein sequence ID" value="QIH42239.1"/>
    <property type="molecule type" value="Genomic_DNA"/>
</dbReference>
<evidence type="ECO:0000313" key="2">
    <source>
        <dbReference type="EMBL" id="QIH42239.1"/>
    </source>
</evidence>
<proteinExistence type="predicted"/>
<feature type="transmembrane region" description="Helical" evidence="1">
    <location>
        <begin position="92"/>
        <end position="110"/>
    </location>
</feature>
<organism evidence="2 3">
    <name type="scientific">Vibrio ziniensis</name>
    <dbReference type="NCBI Taxonomy" id="2711221"/>
    <lineage>
        <taxon>Bacteria</taxon>
        <taxon>Pseudomonadati</taxon>
        <taxon>Pseudomonadota</taxon>
        <taxon>Gammaproteobacteria</taxon>
        <taxon>Vibrionales</taxon>
        <taxon>Vibrionaceae</taxon>
        <taxon>Vibrio</taxon>
    </lineage>
</organism>
<dbReference type="Proteomes" id="UP000503003">
    <property type="component" value="Chromosome 1"/>
</dbReference>
<dbReference type="AlphaFoldDB" id="A0A6G7CJG3"/>
<feature type="transmembrane region" description="Helical" evidence="1">
    <location>
        <begin position="122"/>
        <end position="138"/>
    </location>
</feature>
<feature type="transmembrane region" description="Helical" evidence="1">
    <location>
        <begin position="191"/>
        <end position="209"/>
    </location>
</feature>
<feature type="transmembrane region" description="Helical" evidence="1">
    <location>
        <begin position="150"/>
        <end position="171"/>
    </location>
</feature>
<evidence type="ECO:0000256" key="1">
    <source>
        <dbReference type="SAM" id="Phobius"/>
    </source>
</evidence>
<reference evidence="2 3" key="1">
    <citation type="submission" date="2020-02" db="EMBL/GenBank/DDBJ databases">
        <title>A complete genome of a marine bacterium Vibrio sp. ZWAL4003 isolated from the mangrove sediment with the ability to degrade polysaccharides.</title>
        <authorList>
            <person name="Wu J."/>
            <person name="Qu W."/>
            <person name="Zeng R."/>
        </authorList>
    </citation>
    <scope>NUCLEOTIDE SEQUENCE [LARGE SCALE GENOMIC DNA]</scope>
    <source>
        <strain evidence="2 3">ZWAL4003</strain>
    </source>
</reference>
<evidence type="ECO:0000313" key="3">
    <source>
        <dbReference type="Proteomes" id="UP000503003"/>
    </source>
</evidence>
<keyword evidence="1" id="KW-0812">Transmembrane</keyword>
<sequence length="245" mass="27379">MLFSTFLFIITMVLAVICAQAIGVSNGELPLITLMIPALWMLPKGGISRFTLLVTLLVYGFTLSSQPAALSICMWMLFPICMVAFSRYSNRRVVIICGLIVVTLLIGVMFMQSDNRIEGTPWITAIQVASVLIAWWVVRSWKPYYKNYWWALGFVVPMIMADLSIAALVSLSSTGMIATMENLQRMANFKWGKLLCWGVPTIAFTAILVNPNTVVSNFVLVVWGCLLATAWLTDYILRSSQEQVE</sequence>
<keyword evidence="1" id="KW-0472">Membrane</keyword>
<dbReference type="KEGG" id="vzi:G5S32_09625"/>